<name>A0ABP6NMX3_9ACTN</name>
<feature type="region of interest" description="Disordered" evidence="1">
    <location>
        <begin position="132"/>
        <end position="160"/>
    </location>
</feature>
<sequence>MPPLTSPYEGLYTPTRDAVRAWNQRHRGTAVADALTAWTSTTAHDGRPLHTARVDCPDAVNVLTRFVNNSPAGGVNGDQQRPVLDYSVPGRIGCLWLLDGEWIELWAPDGQAPVPEPRQVVGLTPAMADALPASVGNGNGPSGRLSFTRRNKTPKETPAA</sequence>
<evidence type="ECO:0000313" key="3">
    <source>
        <dbReference type="Proteomes" id="UP001501637"/>
    </source>
</evidence>
<protein>
    <submittedName>
        <fullName evidence="2">Uncharacterized protein</fullName>
    </submittedName>
</protein>
<accession>A0ABP6NMX3</accession>
<dbReference type="Proteomes" id="UP001501637">
    <property type="component" value="Unassembled WGS sequence"/>
</dbReference>
<dbReference type="EMBL" id="BAAAUG010000244">
    <property type="protein sequence ID" value="GAA3153704.1"/>
    <property type="molecule type" value="Genomic_DNA"/>
</dbReference>
<reference evidence="3" key="1">
    <citation type="journal article" date="2019" name="Int. J. Syst. Evol. Microbiol.">
        <title>The Global Catalogue of Microorganisms (GCM) 10K type strain sequencing project: providing services to taxonomists for standard genome sequencing and annotation.</title>
        <authorList>
            <consortium name="The Broad Institute Genomics Platform"/>
            <consortium name="The Broad Institute Genome Sequencing Center for Infectious Disease"/>
            <person name="Wu L."/>
            <person name="Ma J."/>
        </authorList>
    </citation>
    <scope>NUCLEOTIDE SEQUENCE [LARGE SCALE GENOMIC DNA]</scope>
    <source>
        <strain evidence="3">JCM 9092</strain>
    </source>
</reference>
<keyword evidence="3" id="KW-1185">Reference proteome</keyword>
<organism evidence="2 3">
    <name type="scientific">Streptomyces rectiviolaceus</name>
    <dbReference type="NCBI Taxonomy" id="332591"/>
    <lineage>
        <taxon>Bacteria</taxon>
        <taxon>Bacillati</taxon>
        <taxon>Actinomycetota</taxon>
        <taxon>Actinomycetes</taxon>
        <taxon>Kitasatosporales</taxon>
        <taxon>Streptomycetaceae</taxon>
        <taxon>Streptomyces</taxon>
    </lineage>
</organism>
<evidence type="ECO:0000313" key="2">
    <source>
        <dbReference type="EMBL" id="GAA3153704.1"/>
    </source>
</evidence>
<comment type="caution">
    <text evidence="2">The sequence shown here is derived from an EMBL/GenBank/DDBJ whole genome shotgun (WGS) entry which is preliminary data.</text>
</comment>
<evidence type="ECO:0000256" key="1">
    <source>
        <dbReference type="SAM" id="MobiDB-lite"/>
    </source>
</evidence>
<dbReference type="RefSeq" id="WP_344530916.1">
    <property type="nucleotide sequence ID" value="NZ_BAAAUG010000244.1"/>
</dbReference>
<proteinExistence type="predicted"/>
<gene>
    <name evidence="2" type="ORF">GCM10010449_84220</name>
</gene>